<dbReference type="GO" id="GO:0000155">
    <property type="term" value="F:phosphorelay sensor kinase activity"/>
    <property type="evidence" value="ECO:0007669"/>
    <property type="project" value="InterPro"/>
</dbReference>
<dbReference type="Proteomes" id="UP000549617">
    <property type="component" value="Unassembled WGS sequence"/>
</dbReference>
<sequence>MTVPSSEMLHASTVAIHGHAVLIAGPSGSGKSDLALRLIDRGATLVSDDYTLVKNDGAGLIACAAPNIAGRIEVRGIGIIETAFVDAQPASLFVQLSEDVIRMPGEDDIRMIAGIGVACITLNGLEASAPIKVEIALNAVLGR</sequence>
<feature type="domain" description="HPr kinase/phosphorylase C-terminal" evidence="1">
    <location>
        <begin position="6"/>
        <end position="82"/>
    </location>
</feature>
<comment type="caution">
    <text evidence="2">The sequence shown here is derived from an EMBL/GenBank/DDBJ whole genome shotgun (WGS) entry which is preliminary data.</text>
</comment>
<evidence type="ECO:0000313" key="3">
    <source>
        <dbReference type="Proteomes" id="UP000549617"/>
    </source>
</evidence>
<evidence type="ECO:0000313" key="2">
    <source>
        <dbReference type="EMBL" id="MBB5687378.1"/>
    </source>
</evidence>
<keyword evidence="3" id="KW-1185">Reference proteome</keyword>
<accession>A0A7W9EFJ4</accession>
<proteinExistence type="predicted"/>
<dbReference type="InterPro" id="IPR027417">
    <property type="entry name" value="P-loop_NTPase"/>
</dbReference>
<gene>
    <name evidence="2" type="ORF">FHS49_003406</name>
</gene>
<dbReference type="InterPro" id="IPR011104">
    <property type="entry name" value="Hpr_kin/Pase_C"/>
</dbReference>
<dbReference type="GO" id="GO:0006109">
    <property type="term" value="P:regulation of carbohydrate metabolic process"/>
    <property type="evidence" value="ECO:0007669"/>
    <property type="project" value="InterPro"/>
</dbReference>
<dbReference type="CDD" id="cd01918">
    <property type="entry name" value="HprK_C"/>
    <property type="match status" value="1"/>
</dbReference>
<dbReference type="PANTHER" id="PTHR30305:SF1">
    <property type="entry name" value="HPR KINASE_PHOSPHORYLASE"/>
    <property type="match status" value="1"/>
</dbReference>
<dbReference type="EMBL" id="JACIJC010000005">
    <property type="protein sequence ID" value="MBB5687378.1"/>
    <property type="molecule type" value="Genomic_DNA"/>
</dbReference>
<name>A0A7W9EFJ4_9SPHN</name>
<dbReference type="AlphaFoldDB" id="A0A7W9EFJ4"/>
<keyword evidence="2" id="KW-0418">Kinase</keyword>
<keyword evidence="2" id="KW-0808">Transferase</keyword>
<dbReference type="SUPFAM" id="SSF53795">
    <property type="entry name" value="PEP carboxykinase-like"/>
    <property type="match status" value="1"/>
</dbReference>
<dbReference type="GO" id="GO:0005524">
    <property type="term" value="F:ATP binding"/>
    <property type="evidence" value="ECO:0007669"/>
    <property type="project" value="InterPro"/>
</dbReference>
<organism evidence="2 3">
    <name type="scientific">Sphingobium boeckii</name>
    <dbReference type="NCBI Taxonomy" id="1082345"/>
    <lineage>
        <taxon>Bacteria</taxon>
        <taxon>Pseudomonadati</taxon>
        <taxon>Pseudomonadota</taxon>
        <taxon>Alphaproteobacteria</taxon>
        <taxon>Sphingomonadales</taxon>
        <taxon>Sphingomonadaceae</taxon>
        <taxon>Sphingobium</taxon>
    </lineage>
</organism>
<reference evidence="2 3" key="1">
    <citation type="submission" date="2020-08" db="EMBL/GenBank/DDBJ databases">
        <title>Genomic Encyclopedia of Type Strains, Phase IV (KMG-IV): sequencing the most valuable type-strain genomes for metagenomic binning, comparative biology and taxonomic classification.</title>
        <authorList>
            <person name="Goeker M."/>
        </authorList>
    </citation>
    <scope>NUCLEOTIDE SEQUENCE [LARGE SCALE GENOMIC DNA]</scope>
    <source>
        <strain evidence="2 3">DSM 25079</strain>
    </source>
</reference>
<dbReference type="Gene3D" id="3.40.50.300">
    <property type="entry name" value="P-loop containing nucleotide triphosphate hydrolases"/>
    <property type="match status" value="1"/>
</dbReference>
<dbReference type="Pfam" id="PF07475">
    <property type="entry name" value="Hpr_kinase_C"/>
    <property type="match status" value="1"/>
</dbReference>
<evidence type="ECO:0000259" key="1">
    <source>
        <dbReference type="Pfam" id="PF07475"/>
    </source>
</evidence>
<dbReference type="PANTHER" id="PTHR30305">
    <property type="entry name" value="PROTEIN YJDM-RELATED"/>
    <property type="match status" value="1"/>
</dbReference>
<protein>
    <submittedName>
        <fullName evidence="2">Serine kinase of HPr protein (Carbohydrate metabolism regulator)</fullName>
    </submittedName>
</protein>